<organism evidence="3 4">
    <name type="scientific">Nocardioides kribbensis</name>
    <dbReference type="NCBI Taxonomy" id="305517"/>
    <lineage>
        <taxon>Bacteria</taxon>
        <taxon>Bacillati</taxon>
        <taxon>Actinomycetota</taxon>
        <taxon>Actinomycetes</taxon>
        <taxon>Propionibacteriales</taxon>
        <taxon>Nocardioidaceae</taxon>
        <taxon>Nocardioides</taxon>
    </lineage>
</organism>
<proteinExistence type="predicted"/>
<feature type="signal peptide" evidence="2">
    <location>
        <begin position="1"/>
        <end position="21"/>
    </location>
</feature>
<accession>A0ABV1NY34</accession>
<keyword evidence="2" id="KW-0732">Signal</keyword>
<dbReference type="PROSITE" id="PS51257">
    <property type="entry name" value="PROKAR_LIPOPROTEIN"/>
    <property type="match status" value="1"/>
</dbReference>
<evidence type="ECO:0000256" key="2">
    <source>
        <dbReference type="SAM" id="SignalP"/>
    </source>
</evidence>
<gene>
    <name evidence="3" type="ORF">V6R90_08740</name>
</gene>
<sequence>MTRARVAVAALLLAPVLGLSACTDPGTPRRAAPLPVDPSVATAPADTDAPDAGSAARSDAGSDAGDATAGPGAPGGGTAAESAYLAWLGALAARDAAGACARQAPELTIELRGRAILLGRAGLGDPCTGFVGVLWDEPTETLETDVAGLEVTSATAERTVLAADLPGRDQTVTMTYDDARWRVLATVARGGGAVDDAVSAQWVAAWCDLEPGSPSGVVVDLMGEPSGRYTVADGGEPQLYWAAAPYDFRAYLDTTGRVLDLVGDYDALTARDRARLPCPELR</sequence>
<feature type="chain" id="PRO_5045256431" description="Lipoprotein" evidence="2">
    <location>
        <begin position="22"/>
        <end position="282"/>
    </location>
</feature>
<protein>
    <recommendedName>
        <fullName evidence="5">Lipoprotein</fullName>
    </recommendedName>
</protein>
<evidence type="ECO:0008006" key="5">
    <source>
        <dbReference type="Google" id="ProtNLM"/>
    </source>
</evidence>
<dbReference type="RefSeq" id="WP_349804413.1">
    <property type="nucleotide sequence ID" value="NZ_JBEGDP010000007.1"/>
</dbReference>
<evidence type="ECO:0000313" key="4">
    <source>
        <dbReference type="Proteomes" id="UP001482520"/>
    </source>
</evidence>
<reference evidence="3 4" key="1">
    <citation type="submission" date="2024-02" db="EMBL/GenBank/DDBJ databases">
        <title>Full genome sequence of Nocardioides kribbensis.</title>
        <authorList>
            <person name="Poletto B.L."/>
            <person name="Silva G."/>
            <person name="Galante D."/>
            <person name="Campos K.R."/>
            <person name="Santos M.B.N."/>
            <person name="Sacchi C.T."/>
        </authorList>
    </citation>
    <scope>NUCLEOTIDE SEQUENCE [LARGE SCALE GENOMIC DNA]</scope>
    <source>
        <strain evidence="3 4">O4R</strain>
    </source>
</reference>
<keyword evidence="4" id="KW-1185">Reference proteome</keyword>
<name>A0ABV1NY34_9ACTN</name>
<evidence type="ECO:0000256" key="1">
    <source>
        <dbReference type="SAM" id="MobiDB-lite"/>
    </source>
</evidence>
<dbReference type="EMBL" id="JBEGDP010000007">
    <property type="protein sequence ID" value="MEQ7847362.1"/>
    <property type="molecule type" value="Genomic_DNA"/>
</dbReference>
<feature type="compositionally biased region" description="Low complexity" evidence="1">
    <location>
        <begin position="37"/>
        <end position="71"/>
    </location>
</feature>
<feature type="region of interest" description="Disordered" evidence="1">
    <location>
        <begin position="28"/>
        <end position="76"/>
    </location>
</feature>
<dbReference type="Proteomes" id="UP001482520">
    <property type="component" value="Unassembled WGS sequence"/>
</dbReference>
<comment type="caution">
    <text evidence="3">The sequence shown here is derived from an EMBL/GenBank/DDBJ whole genome shotgun (WGS) entry which is preliminary data.</text>
</comment>
<evidence type="ECO:0000313" key="3">
    <source>
        <dbReference type="EMBL" id="MEQ7847362.1"/>
    </source>
</evidence>